<evidence type="ECO:0000313" key="6">
    <source>
        <dbReference type="Proteomes" id="UP000187209"/>
    </source>
</evidence>
<dbReference type="AlphaFoldDB" id="A0A1R2CJ39"/>
<accession>A0A1R2CJ39</accession>
<comment type="caution">
    <text evidence="5">The sequence shown here is derived from an EMBL/GenBank/DDBJ whole genome shotgun (WGS) entry which is preliminary data.</text>
</comment>
<evidence type="ECO:0000259" key="4">
    <source>
        <dbReference type="Pfam" id="PF00327"/>
    </source>
</evidence>
<dbReference type="CDD" id="cd01657">
    <property type="entry name" value="Ribosomal_L7_archeal_euk"/>
    <property type="match status" value="1"/>
</dbReference>
<dbReference type="GO" id="GO:0003735">
    <property type="term" value="F:structural constituent of ribosome"/>
    <property type="evidence" value="ECO:0007669"/>
    <property type="project" value="TreeGrafter"/>
</dbReference>
<dbReference type="Gene3D" id="3.30.1390.20">
    <property type="entry name" value="Ribosomal protein L30, ferredoxin-like fold domain"/>
    <property type="match status" value="1"/>
</dbReference>
<dbReference type="Proteomes" id="UP000187209">
    <property type="component" value="Unassembled WGS sequence"/>
</dbReference>
<dbReference type="SUPFAM" id="SSF55129">
    <property type="entry name" value="Ribosomal protein L30p/L7e"/>
    <property type="match status" value="1"/>
</dbReference>
<comment type="similarity">
    <text evidence="1">Belongs to the universal ribosomal protein uL30 family.</text>
</comment>
<sequence>MKSLAQLKAESKIETLLRKREKADDERVFSQIAKEREELEARKRARTPSVRTMASFIAGERSKQKNFKAMQVRLKKQRDDLPNDGILLVLRIHVSVHAANPVKKALSALRLKNRYSAVLVKTSPEVHKLLQIVEPFVIFGKPTQQIVDKLVRKRGKVMRNGVEMELKDNNWVEETLEVHGMLCIDDLVYELANGTDNFDKAALFLSPFKLNLPQKKFKKTPYSKGGDYGFREDINLIVESMI</sequence>
<keyword evidence="6" id="KW-1185">Reference proteome</keyword>
<dbReference type="InterPro" id="IPR036919">
    <property type="entry name" value="Ribo_uL30_ferredoxin-like_sf"/>
</dbReference>
<dbReference type="InterPro" id="IPR035808">
    <property type="entry name" value="Ribosomal_uL30_euk_arc"/>
</dbReference>
<dbReference type="EMBL" id="MPUH01000135">
    <property type="protein sequence ID" value="OMJ89054.1"/>
    <property type="molecule type" value="Genomic_DNA"/>
</dbReference>
<evidence type="ECO:0000256" key="1">
    <source>
        <dbReference type="ARBA" id="ARBA00007594"/>
    </source>
</evidence>
<dbReference type="GO" id="GO:0000463">
    <property type="term" value="P:maturation of LSU-rRNA from tricistronic rRNA transcript (SSU-rRNA, 5.8S rRNA, LSU-rRNA)"/>
    <property type="evidence" value="ECO:0007669"/>
    <property type="project" value="TreeGrafter"/>
</dbReference>
<organism evidence="5 6">
    <name type="scientific">Stentor coeruleus</name>
    <dbReference type="NCBI Taxonomy" id="5963"/>
    <lineage>
        <taxon>Eukaryota</taxon>
        <taxon>Sar</taxon>
        <taxon>Alveolata</taxon>
        <taxon>Ciliophora</taxon>
        <taxon>Postciliodesmatophora</taxon>
        <taxon>Heterotrichea</taxon>
        <taxon>Heterotrichida</taxon>
        <taxon>Stentoridae</taxon>
        <taxon>Stentor</taxon>
    </lineage>
</organism>
<evidence type="ECO:0000256" key="3">
    <source>
        <dbReference type="ARBA" id="ARBA00023274"/>
    </source>
</evidence>
<feature type="domain" description="Large ribosomal subunit protein uL30-like ferredoxin-like fold" evidence="4">
    <location>
        <begin position="89"/>
        <end position="137"/>
    </location>
</feature>
<dbReference type="OrthoDB" id="28644at2759"/>
<name>A0A1R2CJ39_9CILI</name>
<keyword evidence="3" id="KW-0687">Ribonucleoprotein</keyword>
<protein>
    <recommendedName>
        <fullName evidence="4">Large ribosomal subunit protein uL30-like ferredoxin-like fold domain-containing protein</fullName>
    </recommendedName>
</protein>
<dbReference type="GO" id="GO:0022625">
    <property type="term" value="C:cytosolic large ribosomal subunit"/>
    <property type="evidence" value="ECO:0007669"/>
    <property type="project" value="TreeGrafter"/>
</dbReference>
<proteinExistence type="inferred from homology"/>
<evidence type="ECO:0000256" key="2">
    <source>
        <dbReference type="ARBA" id="ARBA00022980"/>
    </source>
</evidence>
<reference evidence="5 6" key="1">
    <citation type="submission" date="2016-11" db="EMBL/GenBank/DDBJ databases">
        <title>The macronuclear genome of Stentor coeruleus: a giant cell with tiny introns.</title>
        <authorList>
            <person name="Slabodnick M."/>
            <person name="Ruby J.G."/>
            <person name="Reiff S.B."/>
            <person name="Swart E.C."/>
            <person name="Gosai S."/>
            <person name="Prabakaran S."/>
            <person name="Witkowska E."/>
            <person name="Larue G.E."/>
            <person name="Fisher S."/>
            <person name="Freeman R.M."/>
            <person name="Gunawardena J."/>
            <person name="Chu W."/>
            <person name="Stover N.A."/>
            <person name="Gregory B.D."/>
            <person name="Nowacki M."/>
            <person name="Derisi J."/>
            <person name="Roy S.W."/>
            <person name="Marshall W.F."/>
            <person name="Sood P."/>
        </authorList>
    </citation>
    <scope>NUCLEOTIDE SEQUENCE [LARGE SCALE GENOMIC DNA]</scope>
    <source>
        <strain evidence="5">WM001</strain>
    </source>
</reference>
<gene>
    <name evidence="5" type="ORF">SteCoe_8880</name>
</gene>
<dbReference type="Pfam" id="PF00327">
    <property type="entry name" value="Ribosomal_L30"/>
    <property type="match status" value="1"/>
</dbReference>
<dbReference type="InterPro" id="IPR016082">
    <property type="entry name" value="Ribosomal_uL30_ferredoxin-like"/>
</dbReference>
<dbReference type="InterPro" id="IPR039699">
    <property type="entry name" value="Ribosomal_uL30"/>
</dbReference>
<dbReference type="Gene3D" id="1.10.15.30">
    <property type="match status" value="1"/>
</dbReference>
<keyword evidence="2" id="KW-0689">Ribosomal protein</keyword>
<evidence type="ECO:0000313" key="5">
    <source>
        <dbReference type="EMBL" id="OMJ89054.1"/>
    </source>
</evidence>
<dbReference type="PANTHER" id="PTHR11524">
    <property type="entry name" value="60S RIBOSOMAL PROTEIN L7"/>
    <property type="match status" value="1"/>
</dbReference>
<dbReference type="PANTHER" id="PTHR11524:SF16">
    <property type="entry name" value="LARGE RIBOSOMAL SUBUNIT PROTEIN UL30"/>
    <property type="match status" value="1"/>
</dbReference>
<dbReference type="GO" id="GO:0003723">
    <property type="term" value="F:RNA binding"/>
    <property type="evidence" value="ECO:0007669"/>
    <property type="project" value="TreeGrafter"/>
</dbReference>